<sequence length="254" mass="27604">MTFSTETIDEIASAAKALGVEPAALLAIAEVESGGKAFALVSGRREPLIRFEGHYFDRRLSAQKRQQARVQGLASPTAGAVANPATQAARWRLLGRAAAIDHQAAHESASWGIAQVMGAHWRWLGYQDVDALVAEARSGVAGQIRLMMRYIEKSGLTAAINRRDWEGFARGYNGPDYKRGGYDTKIAAAYEKYRARYGGSQTANPTRPETSSDRPALAKPVAGQARPLPQPGSNSDQTIWQRALSYVQALFGMR</sequence>
<comment type="caution">
    <text evidence="2">The sequence shown here is derived from an EMBL/GenBank/DDBJ whole genome shotgun (WGS) entry which is preliminary data.</text>
</comment>
<dbReference type="InterPro" id="IPR023346">
    <property type="entry name" value="Lysozyme-like_dom_sf"/>
</dbReference>
<proteinExistence type="predicted"/>
<dbReference type="Pfam" id="PF11860">
    <property type="entry name" value="Muramidase"/>
    <property type="match status" value="1"/>
</dbReference>
<name>A0A432V5Z5_9HYPH</name>
<keyword evidence="3" id="KW-1185">Reference proteome</keyword>
<organism evidence="2 3">
    <name type="scientific">Borborobacter arsenicus</name>
    <dbReference type="NCBI Taxonomy" id="1851146"/>
    <lineage>
        <taxon>Bacteria</taxon>
        <taxon>Pseudomonadati</taxon>
        <taxon>Pseudomonadota</taxon>
        <taxon>Alphaproteobacteria</taxon>
        <taxon>Hyphomicrobiales</taxon>
        <taxon>Phyllobacteriaceae</taxon>
        <taxon>Borborobacter</taxon>
    </lineage>
</organism>
<evidence type="ECO:0000259" key="1">
    <source>
        <dbReference type="Pfam" id="PF11860"/>
    </source>
</evidence>
<dbReference type="Proteomes" id="UP000281647">
    <property type="component" value="Unassembled WGS sequence"/>
</dbReference>
<gene>
    <name evidence="2" type="ORF">EET67_12675</name>
</gene>
<evidence type="ECO:0000313" key="2">
    <source>
        <dbReference type="EMBL" id="RUM97503.1"/>
    </source>
</evidence>
<dbReference type="EMBL" id="RKST01000011">
    <property type="protein sequence ID" value="RUM97503.1"/>
    <property type="molecule type" value="Genomic_DNA"/>
</dbReference>
<dbReference type="RefSeq" id="WP_128627095.1">
    <property type="nucleotide sequence ID" value="NZ_RKST01000011.1"/>
</dbReference>
<accession>A0A432V5Z5</accession>
<evidence type="ECO:0000313" key="3">
    <source>
        <dbReference type="Proteomes" id="UP000281647"/>
    </source>
</evidence>
<dbReference type="InterPro" id="IPR024408">
    <property type="entry name" value="Muramidase"/>
</dbReference>
<dbReference type="OrthoDB" id="1523598at2"/>
<feature type="domain" description="N-acetylmuramidase" evidence="1">
    <location>
        <begin position="21"/>
        <end position="193"/>
    </location>
</feature>
<protein>
    <submittedName>
        <fullName evidence="2">N-acetylmuramidase family protein</fullName>
    </submittedName>
</protein>
<dbReference type="AlphaFoldDB" id="A0A432V5Z5"/>
<reference evidence="2 3" key="1">
    <citation type="submission" date="2018-11" db="EMBL/GenBank/DDBJ databases">
        <title>Pseudaminobacter arsenicus sp. nov., an arsenic-resistant bacterium isolated from arsenic-rich aquifers.</title>
        <authorList>
            <person name="Mu Y."/>
        </authorList>
    </citation>
    <scope>NUCLEOTIDE SEQUENCE [LARGE SCALE GENOMIC DNA]</scope>
    <source>
        <strain evidence="2 3">CB3</strain>
    </source>
</reference>
<dbReference type="SUPFAM" id="SSF53955">
    <property type="entry name" value="Lysozyme-like"/>
    <property type="match status" value="1"/>
</dbReference>